<dbReference type="SUPFAM" id="SSF49265">
    <property type="entry name" value="Fibronectin type III"/>
    <property type="match status" value="1"/>
</dbReference>
<evidence type="ECO:0000313" key="2">
    <source>
        <dbReference type="Ensembl" id="ENSTNIP00000021787.1"/>
    </source>
</evidence>
<dbReference type="InParanoid" id="H3DMN9"/>
<proteinExistence type="predicted"/>
<dbReference type="AlphaFoldDB" id="H3DMN9"/>
<organism evidence="2 3">
    <name type="scientific">Tetraodon nigroviridis</name>
    <name type="common">Spotted green pufferfish</name>
    <name type="synonym">Chelonodon nigroviridis</name>
    <dbReference type="NCBI Taxonomy" id="99883"/>
    <lineage>
        <taxon>Eukaryota</taxon>
        <taxon>Metazoa</taxon>
        <taxon>Chordata</taxon>
        <taxon>Craniata</taxon>
        <taxon>Vertebrata</taxon>
        <taxon>Euteleostomi</taxon>
        <taxon>Actinopterygii</taxon>
        <taxon>Neopterygii</taxon>
        <taxon>Teleostei</taxon>
        <taxon>Neoteleostei</taxon>
        <taxon>Acanthomorphata</taxon>
        <taxon>Eupercaria</taxon>
        <taxon>Tetraodontiformes</taxon>
        <taxon>Tetradontoidea</taxon>
        <taxon>Tetraodontidae</taxon>
        <taxon>Tetraodon</taxon>
    </lineage>
</organism>
<dbReference type="InterPro" id="IPR036116">
    <property type="entry name" value="FN3_sf"/>
</dbReference>
<evidence type="ECO:0000313" key="3">
    <source>
        <dbReference type="Proteomes" id="UP000007303"/>
    </source>
</evidence>
<dbReference type="InterPro" id="IPR003961">
    <property type="entry name" value="FN3_dom"/>
</dbReference>
<keyword evidence="3" id="KW-1185">Reference proteome</keyword>
<dbReference type="PROSITE" id="PS50853">
    <property type="entry name" value="FN3"/>
    <property type="match status" value="1"/>
</dbReference>
<dbReference type="CDD" id="cd00063">
    <property type="entry name" value="FN3"/>
    <property type="match status" value="1"/>
</dbReference>
<dbReference type="InterPro" id="IPR013783">
    <property type="entry name" value="Ig-like_fold"/>
</dbReference>
<dbReference type="Proteomes" id="UP000007303">
    <property type="component" value="Unassembled WGS sequence"/>
</dbReference>
<reference evidence="2" key="3">
    <citation type="submission" date="2025-09" db="UniProtKB">
        <authorList>
            <consortium name="Ensembl"/>
        </authorList>
    </citation>
    <scope>IDENTIFICATION</scope>
</reference>
<dbReference type="HOGENOM" id="CLU_2837990_0_0_1"/>
<accession>H3DMN9</accession>
<reference evidence="2" key="2">
    <citation type="submission" date="2025-08" db="UniProtKB">
        <authorList>
            <consortium name="Ensembl"/>
        </authorList>
    </citation>
    <scope>IDENTIFICATION</scope>
</reference>
<reference evidence="3" key="1">
    <citation type="journal article" date="2004" name="Nature">
        <title>Genome duplication in the teleost fish Tetraodon nigroviridis reveals the early vertebrate proto-karyotype.</title>
        <authorList>
            <person name="Jaillon O."/>
            <person name="Aury J.-M."/>
            <person name="Brunet F."/>
            <person name="Petit J.-L."/>
            <person name="Stange-Thomann N."/>
            <person name="Mauceli E."/>
            <person name="Bouneau L."/>
            <person name="Fischer C."/>
            <person name="Ozouf-Costaz C."/>
            <person name="Bernot A."/>
            <person name="Nicaud S."/>
            <person name="Jaffe D."/>
            <person name="Fisher S."/>
            <person name="Lutfalla G."/>
            <person name="Dossat C."/>
            <person name="Segurens B."/>
            <person name="Dasilva C."/>
            <person name="Salanoubat M."/>
            <person name="Levy M."/>
            <person name="Boudet N."/>
            <person name="Castellano S."/>
            <person name="Anthouard V."/>
            <person name="Jubin C."/>
            <person name="Castelli V."/>
            <person name="Katinka M."/>
            <person name="Vacherie B."/>
            <person name="Biemont C."/>
            <person name="Skalli Z."/>
            <person name="Cattolico L."/>
            <person name="Poulain J."/>
            <person name="De Berardinis V."/>
            <person name="Cruaud C."/>
            <person name="Duprat S."/>
            <person name="Brottier P."/>
            <person name="Coutanceau J.-P."/>
            <person name="Gouzy J."/>
            <person name="Parra G."/>
            <person name="Lardier G."/>
            <person name="Chapple C."/>
            <person name="McKernan K.J."/>
            <person name="McEwan P."/>
            <person name="Bosak S."/>
            <person name="Kellis M."/>
            <person name="Volff J.-N."/>
            <person name="Guigo R."/>
            <person name="Zody M.C."/>
            <person name="Mesirov J."/>
            <person name="Lindblad-Toh K."/>
            <person name="Birren B."/>
            <person name="Nusbaum C."/>
            <person name="Kahn D."/>
            <person name="Robinson-Rechavi M."/>
            <person name="Laudet V."/>
            <person name="Schachter V."/>
            <person name="Quetier F."/>
            <person name="Saurin W."/>
            <person name="Scarpelli C."/>
            <person name="Wincker P."/>
            <person name="Lander E.S."/>
            <person name="Weissenbach J."/>
            <person name="Roest Crollius H."/>
        </authorList>
    </citation>
    <scope>NUCLEOTIDE SEQUENCE [LARGE SCALE GENOMIC DNA]</scope>
</reference>
<name>H3DMN9_TETNG</name>
<protein>
    <recommendedName>
        <fullName evidence="1">Fibronectin type-III domain-containing protein</fullName>
    </recommendedName>
</protein>
<dbReference type="STRING" id="99883.ENSTNIP00000021787"/>
<dbReference type="Gene3D" id="2.60.40.10">
    <property type="entry name" value="Immunoglobulins"/>
    <property type="match status" value="1"/>
</dbReference>
<sequence>DHNMLVVSNLRPSTYYRLEVQVITTGGEGPATVKTFQTPDILPVTQHRPRLRQHHAHHQKPTVERH</sequence>
<feature type="domain" description="Fibronectin type-III" evidence="1">
    <location>
        <begin position="1"/>
        <end position="41"/>
    </location>
</feature>
<dbReference type="Ensembl" id="ENSTNIT00000022023.1">
    <property type="protein sequence ID" value="ENSTNIP00000021787.1"/>
    <property type="gene ID" value="ENSTNIG00000018612.1"/>
</dbReference>
<evidence type="ECO:0000259" key="1">
    <source>
        <dbReference type="PROSITE" id="PS50853"/>
    </source>
</evidence>